<dbReference type="RefSeq" id="WP_150898691.1">
    <property type="nucleotide sequence ID" value="NZ_WAAU01000008.1"/>
</dbReference>
<evidence type="ECO:0000313" key="2">
    <source>
        <dbReference type="Proteomes" id="UP000467305"/>
    </source>
</evidence>
<dbReference type="EMBL" id="WAAU01000008">
    <property type="protein sequence ID" value="KAB1159472.1"/>
    <property type="molecule type" value="Genomic_DNA"/>
</dbReference>
<protein>
    <submittedName>
        <fullName evidence="1">Uncharacterized protein</fullName>
    </submittedName>
</protein>
<keyword evidence="2" id="KW-1185">Reference proteome</keyword>
<reference evidence="1 2" key="1">
    <citation type="submission" date="2019-09" db="EMBL/GenBank/DDBJ databases">
        <authorList>
            <person name="Cao W.R."/>
        </authorList>
    </citation>
    <scope>NUCLEOTIDE SEQUENCE [LARGE SCALE GENOMIC DNA]</scope>
    <source>
        <strain evidence="2">a4</strain>
    </source>
</reference>
<sequence>MKHKAIKYSCNGNFIHLANTRVFIYEKGSEETIQSFYSIPISSYFYRKLINNLSTKSLSIISFDVSGLGNSLSATTLNTSLINFSK</sequence>
<proteinExistence type="predicted"/>
<comment type="caution">
    <text evidence="1">The sequence shown here is derived from an EMBL/GenBank/DDBJ whole genome shotgun (WGS) entry which is preliminary data.</text>
</comment>
<dbReference type="Proteomes" id="UP000467305">
    <property type="component" value="Unassembled WGS sequence"/>
</dbReference>
<accession>A0A7J5APQ3</accession>
<gene>
    <name evidence="1" type="ORF">F7018_03940</name>
</gene>
<organism evidence="1 2">
    <name type="scientific">Tenacibaculum aiptasiae</name>
    <dbReference type="NCBI Taxonomy" id="426481"/>
    <lineage>
        <taxon>Bacteria</taxon>
        <taxon>Pseudomonadati</taxon>
        <taxon>Bacteroidota</taxon>
        <taxon>Flavobacteriia</taxon>
        <taxon>Flavobacteriales</taxon>
        <taxon>Flavobacteriaceae</taxon>
        <taxon>Tenacibaculum</taxon>
    </lineage>
</organism>
<dbReference type="AlphaFoldDB" id="A0A7J5APQ3"/>
<evidence type="ECO:0000313" key="1">
    <source>
        <dbReference type="EMBL" id="KAB1159472.1"/>
    </source>
</evidence>
<name>A0A7J5APQ3_9FLAO</name>